<evidence type="ECO:0000313" key="2">
    <source>
        <dbReference type="EMBL" id="GAM14229.1"/>
    </source>
</evidence>
<organism evidence="2 3">
    <name type="scientific">Mesobacillus selenatarsenatis (strain DSM 18680 / JCM 14380 / FERM P-15431 / SF-1)</name>
    <dbReference type="NCBI Taxonomy" id="1321606"/>
    <lineage>
        <taxon>Bacteria</taxon>
        <taxon>Bacillati</taxon>
        <taxon>Bacillota</taxon>
        <taxon>Bacilli</taxon>
        <taxon>Bacillales</taxon>
        <taxon>Bacillaceae</taxon>
        <taxon>Mesobacillus</taxon>
    </lineage>
</organism>
<dbReference type="PROSITE" id="PS51128">
    <property type="entry name" value="ZF_DKSA_2"/>
    <property type="match status" value="1"/>
</dbReference>
<comment type="caution">
    <text evidence="1">Lacks conserved residue(s) required for the propagation of feature annotation.</text>
</comment>
<dbReference type="Proteomes" id="UP000031014">
    <property type="component" value="Unassembled WGS sequence"/>
</dbReference>
<name>A0A0A8X4M6_MESS1</name>
<dbReference type="RefSeq" id="WP_041966007.1">
    <property type="nucleotide sequence ID" value="NZ_BASE01000048.1"/>
</dbReference>
<dbReference type="Gene3D" id="1.20.120.910">
    <property type="entry name" value="DksA, coiled-coil domain"/>
    <property type="match status" value="1"/>
</dbReference>
<sequence length="95" mass="11323">MEGNLDYIYNELRETRTELLAYLNHGQKDERILQYIVDELNDIETALEKMEFGEYGKCEISGEYLPYEFLQRIPTARSASELEQIEQYCRKPIYS</sequence>
<reference evidence="2 3" key="1">
    <citation type="submission" date="2013-06" db="EMBL/GenBank/DDBJ databases">
        <title>Whole genome shotgun sequence of Bacillus selenatarsenatis SF-1.</title>
        <authorList>
            <person name="Kuroda M."/>
            <person name="Sei K."/>
            <person name="Yamashita M."/>
            <person name="Ike M."/>
        </authorList>
    </citation>
    <scope>NUCLEOTIDE SEQUENCE [LARGE SCALE GENOMIC DNA]</scope>
    <source>
        <strain evidence="2 3">SF-1</strain>
    </source>
</reference>
<keyword evidence="3" id="KW-1185">Reference proteome</keyword>
<dbReference type="STRING" id="1321606.SAMD00020551_2377"/>
<gene>
    <name evidence="2" type="ORF">SAMD00020551_2377</name>
</gene>
<proteinExistence type="predicted"/>
<dbReference type="OrthoDB" id="2875147at2"/>
<accession>A0A0A8X4M6</accession>
<evidence type="ECO:0000256" key="1">
    <source>
        <dbReference type="PROSITE-ProRule" id="PRU00510"/>
    </source>
</evidence>
<protein>
    <submittedName>
        <fullName evidence="2">Uncharacterized protein</fullName>
    </submittedName>
</protein>
<dbReference type="AlphaFoldDB" id="A0A0A8X4M6"/>
<comment type="caution">
    <text evidence="2">The sequence shown here is derived from an EMBL/GenBank/DDBJ whole genome shotgun (WGS) entry which is preliminary data.</text>
</comment>
<evidence type="ECO:0000313" key="3">
    <source>
        <dbReference type="Proteomes" id="UP000031014"/>
    </source>
</evidence>
<dbReference type="EMBL" id="BASE01000048">
    <property type="protein sequence ID" value="GAM14229.1"/>
    <property type="molecule type" value="Genomic_DNA"/>
</dbReference>